<dbReference type="Gene3D" id="1.10.10.820">
    <property type="match status" value="1"/>
</dbReference>
<feature type="region of interest" description="Disordered" evidence="7">
    <location>
        <begin position="1050"/>
        <end position="1085"/>
    </location>
</feature>
<reference evidence="9" key="1">
    <citation type="submission" date="2021-01" db="EMBL/GenBank/DDBJ databases">
        <authorList>
            <person name="Corre E."/>
            <person name="Pelletier E."/>
            <person name="Niang G."/>
            <person name="Scheremetjew M."/>
            <person name="Finn R."/>
            <person name="Kale V."/>
            <person name="Holt S."/>
            <person name="Cochrane G."/>
            <person name="Meng A."/>
            <person name="Brown T."/>
            <person name="Cohen L."/>
        </authorList>
    </citation>
    <scope>NUCLEOTIDE SEQUENCE</scope>
    <source>
        <strain evidence="9">CCMP1510</strain>
    </source>
</reference>
<dbReference type="Pfam" id="PF00063">
    <property type="entry name" value="Myosin_head"/>
    <property type="match status" value="1"/>
</dbReference>
<dbReference type="SUPFAM" id="SSF54518">
    <property type="entry name" value="Tubby C-terminal domain-like"/>
    <property type="match status" value="1"/>
</dbReference>
<dbReference type="GO" id="GO:0005737">
    <property type="term" value="C:cytoplasm"/>
    <property type="evidence" value="ECO:0007669"/>
    <property type="project" value="TreeGrafter"/>
</dbReference>
<dbReference type="Pfam" id="PF01167">
    <property type="entry name" value="Tub"/>
    <property type="match status" value="1"/>
</dbReference>
<dbReference type="InterPro" id="IPR001609">
    <property type="entry name" value="Myosin_head_motor_dom-like"/>
</dbReference>
<dbReference type="GO" id="GO:0016020">
    <property type="term" value="C:membrane"/>
    <property type="evidence" value="ECO:0007669"/>
    <property type="project" value="TreeGrafter"/>
</dbReference>
<keyword evidence="3 6" id="KW-0518">Myosin</keyword>
<feature type="region of interest" description="Disordered" evidence="7">
    <location>
        <begin position="927"/>
        <end position="1019"/>
    </location>
</feature>
<proteinExistence type="inferred from homology"/>
<dbReference type="Gene3D" id="3.20.90.10">
    <property type="entry name" value="Tubby Protein, Chain A"/>
    <property type="match status" value="1"/>
</dbReference>
<dbReference type="SMART" id="SM00242">
    <property type="entry name" value="MYSc"/>
    <property type="match status" value="1"/>
</dbReference>
<evidence type="ECO:0000256" key="2">
    <source>
        <dbReference type="ARBA" id="ARBA00022840"/>
    </source>
</evidence>
<evidence type="ECO:0000256" key="4">
    <source>
        <dbReference type="ARBA" id="ARBA00023175"/>
    </source>
</evidence>
<feature type="region of interest" description="Disordered" evidence="7">
    <location>
        <begin position="376"/>
        <end position="396"/>
    </location>
</feature>
<feature type="compositionally biased region" description="Low complexity" evidence="7">
    <location>
        <begin position="1068"/>
        <end position="1085"/>
    </location>
</feature>
<evidence type="ECO:0000313" key="9">
    <source>
        <dbReference type="EMBL" id="CAE0369894.1"/>
    </source>
</evidence>
<dbReference type="InterPro" id="IPR027417">
    <property type="entry name" value="P-loop_NTPase"/>
</dbReference>
<dbReference type="EMBL" id="HBIJ01015983">
    <property type="protein sequence ID" value="CAE0369894.1"/>
    <property type="molecule type" value="Transcribed_RNA"/>
</dbReference>
<feature type="domain" description="Myosin motor" evidence="8">
    <location>
        <begin position="1"/>
        <end position="661"/>
    </location>
</feature>
<keyword evidence="1" id="KW-0547">Nucleotide-binding</keyword>
<dbReference type="PANTHER" id="PTHR13140:SF845">
    <property type="entry name" value="MYOSIN-LIKE PROTEIN"/>
    <property type="match status" value="1"/>
</dbReference>
<dbReference type="InterPro" id="IPR000007">
    <property type="entry name" value="Tubby_C"/>
</dbReference>
<dbReference type="Gene3D" id="1.20.5.4820">
    <property type="match status" value="1"/>
</dbReference>
<organism evidence="9">
    <name type="scientific">Aureoumbra lagunensis</name>
    <dbReference type="NCBI Taxonomy" id="44058"/>
    <lineage>
        <taxon>Eukaryota</taxon>
        <taxon>Sar</taxon>
        <taxon>Stramenopiles</taxon>
        <taxon>Ochrophyta</taxon>
        <taxon>Pelagophyceae</taxon>
        <taxon>Pelagomonadales</taxon>
        <taxon>Aureoumbra</taxon>
    </lineage>
</organism>
<dbReference type="PRINTS" id="PR00193">
    <property type="entry name" value="MYOSINHEAVY"/>
</dbReference>
<feature type="region of interest" description="Actin-binding" evidence="6">
    <location>
        <begin position="540"/>
        <end position="562"/>
    </location>
</feature>
<sequence>MIDLAARIVALSPVLEAFGNASTHRNPNSSRFGRLVKMIFTSTGPASIKLIGGELETYLLEKSRVVRQNTGERNFHSMHMLLKDRSDIKLNYNSQSQFRCVPSADMCKTVTAAHGNKSIPEYKAVAQALLAVGVDNDTATAVWKALAAVVSLADVVIKESIDEASQEYAAEIDIHKDGPAYICAQLLALPTGAQGLVHSLTKRLVQTHDGEIQLRRTPHQVRTARDAACRWLYGAVFEALVRQCNTALIEGNDASNQGEKRNEQIFTPPKEVMTGTTRFIGILDIFGFEILDGENLLETLLINYANEALQQLFCDAVFAAELNLYEKEGILDDDDNLRNIDKPDSTPTIEFIVGSRRSPGVIKLLDAQCQIGGITESSGKAEATERRRSSSSAVQSSRDAAFLAKIHTNFAKHNSLAPTGPLDKRHMFHVRHYAGIVGYTVVGRDDSHDIDDGWVATNLDTIPDGVPALINTSNISFIASLGAMAEMSDTPGGSMTPTSHTPPNNGNNTPVSSGGDRTPPRPKSMANKTNTVCSRFAASMTRLASTLKNTDCAFIRCIKPTPRMIPNVFDTDYVREQLRALGVVAATEVLRVGLPHRVEYEELVQHTIPASARAGFEGEPHDVVVACILSAFEVSADDYRLGNTRVFFPASALGRINAALAFDEKSDPARAKQLAAKLEQAKKQAKEAGQAVSDLKTYSTKAKQILVQARGSIAQVPFVDIDEAAAYISTNGNNSQMSSLESLLSRASAQVEAANEDINSPLVTDEAKHLAQEASKKLVSAKAHAKEALTAEGELGKSQSIVQKAKNEADTARQIVAKIDNHATAAERASITASQAARKLQISQAQQKAQETRREADEAEKIYRAQDPAIHANASIKAWESLPDTAISTTAFKSREKIQAAETDAQAALSSAEKCRDIMNKAKAVEEERLRKEEEERLRKEEEERRRAEAEAALAASARDFEEDGDAEDDDEEDTGVVATSPIVDTKGNDQSSTPADTGKMKTKSLAAPSPVRLDDNAEPGERMAIRLRKLKRWFVLEPAWEERSKPKIINPRNFSASGSSTRTLVQRNSKSSNNSNEGRESSSNAAGALRDMIFRGINISPLDNNRDDPRLPMLHCIVKRKAVGMMSSYQFELYLSAEPTKLILAARRPSSGSPGYAIYDNAAGAVTSSNPSGSRASLPKRIVAKLRESTMNTEDQANAASPDAANGRELATFGQERPNGSMPREIVVLLAPTDEDTNKHSDGSPVPQALNAHVASAEQIDPKIPVFVQRDPVIRDGMYLLNFRGRGRVASGKNFQLVAAAPDFCRDSIDHANDEAVVLQFCKVSANRFHLDFCAPFTPLAAFSLAVSICLG</sequence>
<dbReference type="SUPFAM" id="SSF52540">
    <property type="entry name" value="P-loop containing nucleoside triphosphate hydrolases"/>
    <property type="match status" value="1"/>
</dbReference>
<feature type="compositionally biased region" description="Polar residues" evidence="7">
    <location>
        <begin position="1053"/>
        <end position="1067"/>
    </location>
</feature>
<dbReference type="GO" id="GO:0051015">
    <property type="term" value="F:actin filament binding"/>
    <property type="evidence" value="ECO:0007669"/>
    <property type="project" value="TreeGrafter"/>
</dbReference>
<feature type="compositionally biased region" description="Acidic residues" evidence="7">
    <location>
        <begin position="961"/>
        <end position="975"/>
    </location>
</feature>
<dbReference type="PROSITE" id="PS51456">
    <property type="entry name" value="MYOSIN_MOTOR"/>
    <property type="match status" value="1"/>
</dbReference>
<dbReference type="GO" id="GO:0016459">
    <property type="term" value="C:myosin complex"/>
    <property type="evidence" value="ECO:0007669"/>
    <property type="project" value="UniProtKB-KW"/>
</dbReference>
<dbReference type="InterPro" id="IPR036961">
    <property type="entry name" value="Kinesin_motor_dom_sf"/>
</dbReference>
<protein>
    <recommendedName>
        <fullName evidence="8">Myosin motor domain-containing protein</fullName>
    </recommendedName>
</protein>
<dbReference type="GO" id="GO:0007015">
    <property type="term" value="P:actin filament organization"/>
    <property type="evidence" value="ECO:0007669"/>
    <property type="project" value="TreeGrafter"/>
</dbReference>
<evidence type="ECO:0000256" key="1">
    <source>
        <dbReference type="ARBA" id="ARBA00022741"/>
    </source>
</evidence>
<evidence type="ECO:0000256" key="7">
    <source>
        <dbReference type="SAM" id="MobiDB-lite"/>
    </source>
</evidence>
<evidence type="ECO:0000256" key="3">
    <source>
        <dbReference type="ARBA" id="ARBA00023123"/>
    </source>
</evidence>
<keyword evidence="4" id="KW-0505">Motor protein</keyword>
<dbReference type="Gene3D" id="1.20.120.720">
    <property type="entry name" value="Myosin VI head, motor domain, U50 subdomain"/>
    <property type="match status" value="1"/>
</dbReference>
<dbReference type="Gene3D" id="3.40.850.10">
    <property type="entry name" value="Kinesin motor domain"/>
    <property type="match status" value="1"/>
</dbReference>
<dbReference type="CDD" id="cd00124">
    <property type="entry name" value="MYSc"/>
    <property type="match status" value="1"/>
</dbReference>
<gene>
    <name evidence="9" type="ORF">ALAG00032_LOCUS10658</name>
</gene>
<keyword evidence="2" id="KW-0067">ATP-binding</keyword>
<dbReference type="GO" id="GO:0000146">
    <property type="term" value="F:microfilament motor activity"/>
    <property type="evidence" value="ECO:0007669"/>
    <property type="project" value="TreeGrafter"/>
</dbReference>
<accession>A0A7S3NIF0</accession>
<name>A0A7S3NIF0_9STRA</name>
<evidence type="ECO:0000259" key="8">
    <source>
        <dbReference type="PROSITE" id="PS51456"/>
    </source>
</evidence>
<dbReference type="PANTHER" id="PTHR13140">
    <property type="entry name" value="MYOSIN"/>
    <property type="match status" value="1"/>
</dbReference>
<evidence type="ECO:0000256" key="5">
    <source>
        <dbReference type="ARBA" id="ARBA00023203"/>
    </source>
</evidence>
<feature type="region of interest" description="Disordered" evidence="7">
    <location>
        <begin position="488"/>
        <end position="528"/>
    </location>
</feature>
<dbReference type="Gene3D" id="1.20.58.530">
    <property type="match status" value="1"/>
</dbReference>
<dbReference type="InterPro" id="IPR025659">
    <property type="entry name" value="Tubby-like_C"/>
</dbReference>
<keyword evidence="5 6" id="KW-0009">Actin-binding</keyword>
<comment type="caution">
    <text evidence="6">Lacks conserved residue(s) required for the propagation of feature annotation.</text>
</comment>
<feature type="compositionally biased region" description="Polar residues" evidence="7">
    <location>
        <begin position="491"/>
        <end position="512"/>
    </location>
</feature>
<dbReference type="GO" id="GO:0005524">
    <property type="term" value="F:ATP binding"/>
    <property type="evidence" value="ECO:0007669"/>
    <property type="project" value="UniProtKB-KW"/>
</dbReference>
<feature type="compositionally biased region" description="Basic and acidic residues" evidence="7">
    <location>
        <begin position="927"/>
        <end position="950"/>
    </location>
</feature>
<comment type="similarity">
    <text evidence="6">Belongs to the TRAFAC class myosin-kinesin ATPase superfamily. Myosin family.</text>
</comment>
<evidence type="ECO:0000256" key="6">
    <source>
        <dbReference type="PROSITE-ProRule" id="PRU00782"/>
    </source>
</evidence>